<protein>
    <submittedName>
        <fullName evidence="1">Uncharacterized protein</fullName>
    </submittedName>
</protein>
<gene>
    <name evidence="1" type="ORF">SGGMMB4_02118</name>
</gene>
<accession>A0A193QIP5</accession>
<evidence type="ECO:0000313" key="2">
    <source>
        <dbReference type="Proteomes" id="UP000245838"/>
    </source>
</evidence>
<name>A0A193QIP5_SODGM</name>
<sequence length="414" mass="45549">MLDSAERLKVADNLLPSHYSGNQQYQAVEQALKSRAGSALRVQEESAISSLAKRAGQMIDEAAKTPDALAASERFVNQMDLRMRGLQHKSDQLYARVDKAMSPGAWGEAKNTAAHLENQADELGGWENLDGVEKAVFKAVNPSQDRILTYANLNKVRRMVGQALYKNTGPYRDADQASLSRLYAMLSEDQRAVLGNTGAQRDFEVAQRLVQMRKHMEEQMVSMRGKTLTGDVTTRATNALQGMARGDGKGFRELMSGLSDVYTVARAIQKAKANEITTGKLNEFVARFNRVTQGHEMAAKYAQRAGVIIGAKGGSFGALLGGTFGKKIATRARAVGGAESVEAAERLILSPEYQRAFRTATSNRKTVAADTDTRLRRLSDWKPFFNSLPLPEQRVINRVGLTGWLSAQRDDLEY</sequence>
<evidence type="ECO:0000313" key="1">
    <source>
        <dbReference type="EMBL" id="CRL44800.1"/>
    </source>
</evidence>
<reference evidence="1 2" key="1">
    <citation type="submission" date="2015-05" db="EMBL/GenBank/DDBJ databases">
        <authorList>
            <person name="Goodhead I."/>
        </authorList>
    </citation>
    <scope>NUCLEOTIDE SEQUENCE [LARGE SCALE GENOMIC DNA]</scope>
    <source>
        <strain evidence="2">morsitans</strain>
    </source>
</reference>
<dbReference type="RefSeq" id="WP_166506562.1">
    <property type="nucleotide sequence ID" value="NZ_LN854557.1"/>
</dbReference>
<organism evidence="1 2">
    <name type="scientific">Sodalis glossinidius (strain morsitans)</name>
    <dbReference type="NCBI Taxonomy" id="343509"/>
    <lineage>
        <taxon>Bacteria</taxon>
        <taxon>Pseudomonadati</taxon>
        <taxon>Pseudomonadota</taxon>
        <taxon>Gammaproteobacteria</taxon>
        <taxon>Enterobacterales</taxon>
        <taxon>Bruguierivoracaceae</taxon>
        <taxon>Sodalis</taxon>
    </lineage>
</organism>
<dbReference type="EMBL" id="LN854557">
    <property type="protein sequence ID" value="CRL44800.1"/>
    <property type="molecule type" value="Genomic_DNA"/>
</dbReference>
<dbReference type="Proteomes" id="UP000245838">
    <property type="component" value="Chromosome sggmmb4_Chromosome"/>
</dbReference>
<dbReference type="AlphaFoldDB" id="A0A193QIP5"/>
<proteinExistence type="predicted"/>